<keyword evidence="2" id="KW-1185">Reference proteome</keyword>
<accession>A0AAD4MD04</accession>
<name>A0AAD4MD04_9AGAM</name>
<comment type="caution">
    <text evidence="1">The sequence shown here is derived from an EMBL/GenBank/DDBJ whole genome shotgun (WGS) entry which is preliminary data.</text>
</comment>
<dbReference type="AlphaFoldDB" id="A0AAD4MD04"/>
<dbReference type="EMBL" id="WTXG01000002">
    <property type="protein sequence ID" value="KAI0307373.1"/>
    <property type="molecule type" value="Genomic_DNA"/>
</dbReference>
<evidence type="ECO:0000313" key="1">
    <source>
        <dbReference type="EMBL" id="KAI0307373.1"/>
    </source>
</evidence>
<protein>
    <submittedName>
        <fullName evidence="1">Uncharacterized protein</fullName>
    </submittedName>
</protein>
<sequence>MRSPFSYLLTNVRLILLHHWLSQPSLPPSLRPFLRAPPSFGRTSSSSRSMRCPFSGSLPHPSSMSYEITSLRLLSSTIDCAVMLHTFTCIKVSRTCPVSRISWVLRWHAPFARSPIALPPPPANPGRNFANLAFFIFFLSYFSETETERIHTCVRISNFIKYGYVGL</sequence>
<reference evidence="1" key="1">
    <citation type="journal article" date="2022" name="New Phytol.">
        <title>Evolutionary transition to the ectomycorrhizal habit in the genomes of a hyperdiverse lineage of mushroom-forming fungi.</title>
        <authorList>
            <person name="Looney B."/>
            <person name="Miyauchi S."/>
            <person name="Morin E."/>
            <person name="Drula E."/>
            <person name="Courty P.E."/>
            <person name="Kohler A."/>
            <person name="Kuo A."/>
            <person name="LaButti K."/>
            <person name="Pangilinan J."/>
            <person name="Lipzen A."/>
            <person name="Riley R."/>
            <person name="Andreopoulos W."/>
            <person name="He G."/>
            <person name="Johnson J."/>
            <person name="Nolan M."/>
            <person name="Tritt A."/>
            <person name="Barry K.W."/>
            <person name="Grigoriev I.V."/>
            <person name="Nagy L.G."/>
            <person name="Hibbett D."/>
            <person name="Henrissat B."/>
            <person name="Matheny P.B."/>
            <person name="Labbe J."/>
            <person name="Martin F.M."/>
        </authorList>
    </citation>
    <scope>NUCLEOTIDE SEQUENCE</scope>
    <source>
        <strain evidence="1">BPL690</strain>
    </source>
</reference>
<gene>
    <name evidence="1" type="ORF">B0F90DRAFT_563811</name>
</gene>
<evidence type="ECO:0000313" key="2">
    <source>
        <dbReference type="Proteomes" id="UP001203297"/>
    </source>
</evidence>
<dbReference type="Proteomes" id="UP001203297">
    <property type="component" value="Unassembled WGS sequence"/>
</dbReference>
<organism evidence="1 2">
    <name type="scientific">Multifurca ochricompacta</name>
    <dbReference type="NCBI Taxonomy" id="376703"/>
    <lineage>
        <taxon>Eukaryota</taxon>
        <taxon>Fungi</taxon>
        <taxon>Dikarya</taxon>
        <taxon>Basidiomycota</taxon>
        <taxon>Agaricomycotina</taxon>
        <taxon>Agaricomycetes</taxon>
        <taxon>Russulales</taxon>
        <taxon>Russulaceae</taxon>
        <taxon>Multifurca</taxon>
    </lineage>
</organism>
<proteinExistence type="predicted"/>